<accession>A0A512B2Q0</accession>
<dbReference type="GO" id="GO:0009881">
    <property type="term" value="F:photoreceptor activity"/>
    <property type="evidence" value="ECO:0007669"/>
    <property type="project" value="UniProtKB-KW"/>
</dbReference>
<keyword evidence="3" id="KW-0157">Chromophore</keyword>
<name>A0A512B2Q0_9BACT</name>
<keyword evidence="1" id="KW-0600">Photoreceptor protein</keyword>
<dbReference type="PANTHER" id="PTHR43065">
    <property type="entry name" value="SENSOR HISTIDINE KINASE"/>
    <property type="match status" value="1"/>
</dbReference>
<dbReference type="PROSITE" id="PS50046">
    <property type="entry name" value="PHYTOCHROME_2"/>
    <property type="match status" value="1"/>
</dbReference>
<dbReference type="InterPro" id="IPR013515">
    <property type="entry name" value="Phytochrome_cen-reg"/>
</dbReference>
<keyword evidence="4" id="KW-0675">Receptor</keyword>
<dbReference type="Pfam" id="PF01590">
    <property type="entry name" value="GAF"/>
    <property type="match status" value="1"/>
</dbReference>
<dbReference type="Gene3D" id="3.30.450.20">
    <property type="entry name" value="PAS domain"/>
    <property type="match status" value="1"/>
</dbReference>
<evidence type="ECO:0000256" key="4">
    <source>
        <dbReference type="ARBA" id="ARBA00023170"/>
    </source>
</evidence>
<reference evidence="6 7" key="1">
    <citation type="submission" date="2019-07" db="EMBL/GenBank/DDBJ databases">
        <title>Whole genome shotgun sequence of Adhaeribacter aerolatus NBRC 106133.</title>
        <authorList>
            <person name="Hosoyama A."/>
            <person name="Uohara A."/>
            <person name="Ohji S."/>
            <person name="Ichikawa N."/>
        </authorList>
    </citation>
    <scope>NUCLEOTIDE SEQUENCE [LARGE SCALE GENOMIC DNA]</scope>
    <source>
        <strain evidence="6 7">NBRC 106133</strain>
    </source>
</reference>
<dbReference type="SMART" id="SM00065">
    <property type="entry name" value="GAF"/>
    <property type="match status" value="1"/>
</dbReference>
<dbReference type="RefSeq" id="WP_146901861.1">
    <property type="nucleotide sequence ID" value="NZ_BJYS01000033.1"/>
</dbReference>
<dbReference type="SUPFAM" id="SSF55781">
    <property type="entry name" value="GAF domain-like"/>
    <property type="match status" value="2"/>
</dbReference>
<evidence type="ECO:0000256" key="1">
    <source>
        <dbReference type="ARBA" id="ARBA00022543"/>
    </source>
</evidence>
<dbReference type="OrthoDB" id="9766459at2"/>
<dbReference type="EMBL" id="BJYS01000033">
    <property type="protein sequence ID" value="GEO06238.1"/>
    <property type="molecule type" value="Genomic_DNA"/>
</dbReference>
<dbReference type="Pfam" id="PF08446">
    <property type="entry name" value="PAS_2"/>
    <property type="match status" value="1"/>
</dbReference>
<dbReference type="AlphaFoldDB" id="A0A512B2Q0"/>
<dbReference type="InterPro" id="IPR003018">
    <property type="entry name" value="GAF"/>
</dbReference>
<dbReference type="Proteomes" id="UP000321532">
    <property type="component" value="Unassembled WGS sequence"/>
</dbReference>
<dbReference type="InterPro" id="IPR035965">
    <property type="entry name" value="PAS-like_dom_sf"/>
</dbReference>
<dbReference type="InterPro" id="IPR043150">
    <property type="entry name" value="Phytochrome_PHY_sf"/>
</dbReference>
<keyword evidence="2" id="KW-0716">Sensory transduction</keyword>
<proteinExistence type="predicted"/>
<dbReference type="InterPro" id="IPR001294">
    <property type="entry name" value="Phytochrome"/>
</dbReference>
<dbReference type="GO" id="GO:0009584">
    <property type="term" value="P:detection of visible light"/>
    <property type="evidence" value="ECO:0007669"/>
    <property type="project" value="InterPro"/>
</dbReference>
<dbReference type="InterPro" id="IPR016132">
    <property type="entry name" value="Phyto_chromo_attachment"/>
</dbReference>
<dbReference type="GO" id="GO:0006355">
    <property type="term" value="P:regulation of DNA-templated transcription"/>
    <property type="evidence" value="ECO:0007669"/>
    <property type="project" value="InterPro"/>
</dbReference>
<protein>
    <recommendedName>
        <fullName evidence="5">Phytochrome chromophore attachment site domain-containing protein</fullName>
    </recommendedName>
</protein>
<dbReference type="PANTHER" id="PTHR43065:SF42">
    <property type="entry name" value="TWO-COMPONENT SENSOR PPRA"/>
    <property type="match status" value="1"/>
</dbReference>
<feature type="domain" description="Phytochrome chromophore attachment site" evidence="5">
    <location>
        <begin position="158"/>
        <end position="316"/>
    </location>
</feature>
<keyword evidence="7" id="KW-1185">Reference proteome</keyword>
<dbReference type="InterPro" id="IPR029016">
    <property type="entry name" value="GAF-like_dom_sf"/>
</dbReference>
<evidence type="ECO:0000313" key="6">
    <source>
        <dbReference type="EMBL" id="GEO06238.1"/>
    </source>
</evidence>
<dbReference type="PRINTS" id="PR01033">
    <property type="entry name" value="PHYTOCHROME"/>
</dbReference>
<dbReference type="InterPro" id="IPR013654">
    <property type="entry name" value="PAS_2"/>
</dbReference>
<organism evidence="6 7">
    <name type="scientific">Adhaeribacter aerolatus</name>
    <dbReference type="NCBI Taxonomy" id="670289"/>
    <lineage>
        <taxon>Bacteria</taxon>
        <taxon>Pseudomonadati</taxon>
        <taxon>Bacteroidota</taxon>
        <taxon>Cytophagia</taxon>
        <taxon>Cytophagales</taxon>
        <taxon>Hymenobacteraceae</taxon>
        <taxon>Adhaeribacter</taxon>
    </lineage>
</organism>
<evidence type="ECO:0000259" key="5">
    <source>
        <dbReference type="PROSITE" id="PS50046"/>
    </source>
</evidence>
<evidence type="ECO:0000313" key="7">
    <source>
        <dbReference type="Proteomes" id="UP000321532"/>
    </source>
</evidence>
<dbReference type="SUPFAM" id="SSF55785">
    <property type="entry name" value="PYP-like sensor domain (PAS domain)"/>
    <property type="match status" value="1"/>
</dbReference>
<sequence>MRNPNSNPINITIEKNYDSDFCGSIPLHLVNLIQPHGLLLVLDKTDLRVVQASENVSRQFAVPIEDILEIPFAAFLPAAQFEDFQLKIHRQSSQEKIPFSLDFTANGRSTAFTALVHPKEEYILIELEEHAPTTPENSFIGLYQQIKYITSLLKQTTDTAETAHLTATELKRLTNFDRVLVYQFDPQWNGIVIGQAKEPDMDDYMDLRFPASDVPKQARDLYFRNPYRLIPSRSYQPVGLIPVINPLTMRFTDLSDCNLRSVATVHLEYLRNLNVMTSMSLPLIIDDKLWGLISCHNKTPLNPSYELRSALELLSGIISAQLAAKEKEAAMTLRVHLQRIYANLLEQMYNQPSFTEGLLSGETSLLELLHLSGAAVVYDGGITVIGDTPNEQEIKELTYWLRRHESNKLYITNTLPSVYARSQEYKAIASGLIALSINPDQGEYILGFRPEVLQTIAWGGNPNQAIQMEPDGKAYHPRNSFATYQEIVKDTSLPWIPQEVEAAEALRSAVLEKIIKENY</sequence>
<dbReference type="Gene3D" id="3.30.450.270">
    <property type="match status" value="1"/>
</dbReference>
<evidence type="ECO:0000256" key="2">
    <source>
        <dbReference type="ARBA" id="ARBA00022606"/>
    </source>
</evidence>
<dbReference type="Pfam" id="PF00360">
    <property type="entry name" value="PHY"/>
    <property type="match status" value="1"/>
</dbReference>
<comment type="caution">
    <text evidence="6">The sequence shown here is derived from an EMBL/GenBank/DDBJ whole genome shotgun (WGS) entry which is preliminary data.</text>
</comment>
<gene>
    <name evidence="6" type="ORF">AAE02nite_39020</name>
</gene>
<dbReference type="Gene3D" id="3.30.450.40">
    <property type="match status" value="1"/>
</dbReference>
<evidence type="ECO:0000256" key="3">
    <source>
        <dbReference type="ARBA" id="ARBA00022991"/>
    </source>
</evidence>